<dbReference type="AlphaFoldDB" id="A0A1I7XF91"/>
<sequence length="107" mass="12535">MNRDGFERLSKDSTSMKRGLHDKQSCEIGDQLMNNYTQVLDIPNEVVEDTSKIVKSIRDQSILLIIEDSSDLDRYTYFRSRLPMQILSLPNFGNISNEFWKAYPKER</sequence>
<protein>
    <submittedName>
        <fullName evidence="3">Uncharacterized protein</fullName>
    </submittedName>
</protein>
<evidence type="ECO:0000256" key="1">
    <source>
        <dbReference type="SAM" id="MobiDB-lite"/>
    </source>
</evidence>
<dbReference type="Proteomes" id="UP000095283">
    <property type="component" value="Unplaced"/>
</dbReference>
<feature type="region of interest" description="Disordered" evidence="1">
    <location>
        <begin position="1"/>
        <end position="22"/>
    </location>
</feature>
<accession>A0A1I7XF91</accession>
<evidence type="ECO:0000313" key="3">
    <source>
        <dbReference type="WBParaSite" id="Hba_16340"/>
    </source>
</evidence>
<reference evidence="3" key="1">
    <citation type="submission" date="2016-11" db="UniProtKB">
        <authorList>
            <consortium name="WormBaseParasite"/>
        </authorList>
    </citation>
    <scope>IDENTIFICATION</scope>
</reference>
<organism evidence="2 3">
    <name type="scientific">Heterorhabditis bacteriophora</name>
    <name type="common">Entomopathogenic nematode worm</name>
    <dbReference type="NCBI Taxonomy" id="37862"/>
    <lineage>
        <taxon>Eukaryota</taxon>
        <taxon>Metazoa</taxon>
        <taxon>Ecdysozoa</taxon>
        <taxon>Nematoda</taxon>
        <taxon>Chromadorea</taxon>
        <taxon>Rhabditida</taxon>
        <taxon>Rhabditina</taxon>
        <taxon>Rhabditomorpha</taxon>
        <taxon>Strongyloidea</taxon>
        <taxon>Heterorhabditidae</taxon>
        <taxon>Heterorhabditis</taxon>
    </lineage>
</organism>
<proteinExistence type="predicted"/>
<keyword evidence="2" id="KW-1185">Reference proteome</keyword>
<dbReference type="WBParaSite" id="Hba_16340">
    <property type="protein sequence ID" value="Hba_16340"/>
    <property type="gene ID" value="Hba_16340"/>
</dbReference>
<evidence type="ECO:0000313" key="2">
    <source>
        <dbReference type="Proteomes" id="UP000095283"/>
    </source>
</evidence>
<name>A0A1I7XF91_HETBA</name>